<dbReference type="AlphaFoldDB" id="A0A6A6ZGZ1"/>
<dbReference type="GO" id="GO:0032259">
    <property type="term" value="P:methylation"/>
    <property type="evidence" value="ECO:0007669"/>
    <property type="project" value="UniProtKB-KW"/>
</dbReference>
<feature type="compositionally biased region" description="Polar residues" evidence="9">
    <location>
        <begin position="965"/>
        <end position="987"/>
    </location>
</feature>
<keyword evidence="4 8" id="KW-0808">Transferase</keyword>
<dbReference type="InterPro" id="IPR001025">
    <property type="entry name" value="BAH_dom"/>
</dbReference>
<dbReference type="Proteomes" id="UP000799424">
    <property type="component" value="Unassembled WGS sequence"/>
</dbReference>
<dbReference type="Gene3D" id="3.40.50.150">
    <property type="entry name" value="Vaccinia Virus protein VP39"/>
    <property type="match status" value="1"/>
</dbReference>
<evidence type="ECO:0000256" key="6">
    <source>
        <dbReference type="ARBA" id="ARBA00023125"/>
    </source>
</evidence>
<feature type="compositionally biased region" description="Basic and acidic residues" evidence="9">
    <location>
        <begin position="1149"/>
        <end position="1163"/>
    </location>
</feature>
<dbReference type="GO" id="GO:0044027">
    <property type="term" value="P:negative regulation of gene expression via chromosomal CpG island methylation"/>
    <property type="evidence" value="ECO:0007669"/>
    <property type="project" value="TreeGrafter"/>
</dbReference>
<dbReference type="InterPro" id="IPR057215">
    <property type="entry name" value="DUF7893"/>
</dbReference>
<evidence type="ECO:0000256" key="9">
    <source>
        <dbReference type="SAM" id="MobiDB-lite"/>
    </source>
</evidence>
<evidence type="ECO:0000256" key="4">
    <source>
        <dbReference type="ARBA" id="ARBA00022679"/>
    </source>
</evidence>
<dbReference type="InterPro" id="IPR001525">
    <property type="entry name" value="C5_MeTfrase"/>
</dbReference>
<dbReference type="PROSITE" id="PS51679">
    <property type="entry name" value="SAM_MT_C5"/>
    <property type="match status" value="1"/>
</dbReference>
<keyword evidence="7" id="KW-0539">Nucleus</keyword>
<dbReference type="GO" id="GO:0003682">
    <property type="term" value="F:chromatin binding"/>
    <property type="evidence" value="ECO:0007669"/>
    <property type="project" value="InterPro"/>
</dbReference>
<keyword evidence="3 8" id="KW-0489">Methyltransferase</keyword>
<proteinExistence type="inferred from homology"/>
<evidence type="ECO:0000256" key="3">
    <source>
        <dbReference type="ARBA" id="ARBA00022603"/>
    </source>
</evidence>
<feature type="region of interest" description="Disordered" evidence="9">
    <location>
        <begin position="1061"/>
        <end position="1080"/>
    </location>
</feature>
<organism evidence="11 12">
    <name type="scientific">Ophiobolus disseminans</name>
    <dbReference type="NCBI Taxonomy" id="1469910"/>
    <lineage>
        <taxon>Eukaryota</taxon>
        <taxon>Fungi</taxon>
        <taxon>Dikarya</taxon>
        <taxon>Ascomycota</taxon>
        <taxon>Pezizomycotina</taxon>
        <taxon>Dothideomycetes</taxon>
        <taxon>Pleosporomycetidae</taxon>
        <taxon>Pleosporales</taxon>
        <taxon>Pleosporineae</taxon>
        <taxon>Phaeosphaeriaceae</taxon>
        <taxon>Ophiobolus</taxon>
    </lineage>
</organism>
<evidence type="ECO:0000313" key="11">
    <source>
        <dbReference type="EMBL" id="KAF2819574.1"/>
    </source>
</evidence>
<comment type="similarity">
    <text evidence="8">Belongs to the class I-like SAM-binding methyltransferase superfamily. C5-methyltransferase family.</text>
</comment>
<protein>
    <recommendedName>
        <fullName evidence="2">DNA (cytosine-5-)-methyltransferase</fullName>
        <ecNumber evidence="2">2.1.1.37</ecNumber>
    </recommendedName>
</protein>
<dbReference type="Gene3D" id="2.30.30.490">
    <property type="match status" value="1"/>
</dbReference>
<keyword evidence="5 8" id="KW-0949">S-adenosyl-L-methionine</keyword>
<accession>A0A6A6ZGZ1</accession>
<dbReference type="PANTHER" id="PTHR10629:SF54">
    <property type="entry name" value="DNA METHYLTRANSFERASE DIM-2"/>
    <property type="match status" value="1"/>
</dbReference>
<dbReference type="InterPro" id="IPR043151">
    <property type="entry name" value="BAH_sf"/>
</dbReference>
<dbReference type="OrthoDB" id="5376140at2759"/>
<evidence type="ECO:0000256" key="8">
    <source>
        <dbReference type="PROSITE-ProRule" id="PRU01016"/>
    </source>
</evidence>
<feature type="region of interest" description="Disordered" evidence="9">
    <location>
        <begin position="1101"/>
        <end position="1163"/>
    </location>
</feature>
<feature type="active site" evidence="8">
    <location>
        <position position="629"/>
    </location>
</feature>
<evidence type="ECO:0000256" key="7">
    <source>
        <dbReference type="ARBA" id="ARBA00023242"/>
    </source>
</evidence>
<dbReference type="SUPFAM" id="SSF53335">
    <property type="entry name" value="S-adenosyl-L-methionine-dependent methyltransferases"/>
    <property type="match status" value="1"/>
</dbReference>
<dbReference type="GO" id="GO:0003886">
    <property type="term" value="F:DNA (cytosine-5-)-methyltransferase activity"/>
    <property type="evidence" value="ECO:0007669"/>
    <property type="project" value="UniProtKB-EC"/>
</dbReference>
<gene>
    <name evidence="11" type="ORF">CC86DRAFT_449944</name>
</gene>
<sequence>MEDPAWSYARLQRICRKTRDLDRRYGFLCVGNVKCYVQCVPIQDLSVEGYGDSESPSIVTYVQSELAQKDVHYDVWFRLDRPSQEYKRFHDPFLWVAQLGKHVLDFIEERPARSVGLNTFRNDFHMWLTSRYPHNLPLQLWHQAYRGRVDFRTGIHAYIDFFYHQAFNLPNAKQLLAHPVWAECMVRRMTAIKVQDQVVQDTLATPDVYDCFKNMYFGSRIRAMTPSPPVKALQEARKSQLRFPKCQIATEQEVVSRSNPPCRPYNGAPIQVGDVVAFDPTDADRKFWGSTNLQWFAYIQRTEPRLGGVQRLFVLYLYCPRETNIFKAKYPFENELFFSDNCNCTEGELLSTDINGRCEVEWMPSTIPTKRFFVRQCYVTQDSAFAKMSPGKDYQAGDTVYITKTVKGDKISEPVVLRHVDRTSDTITVRKLLRLGRDCAHLVPTSHRATKVAANELVLTDEYETISATRLQRRCQVRFVTKKDLLLNQIPFPYSLGGAGDLWIISMGLSTSNNKQRLMYLSRLPERFNEGPDLSPSQPSQKLKGLSIFSGGGSLDRGLQEGGAVDFQTVVDFSAEAMHTQRANTDDPSRVRFFCGSVDDYLKAVLNGKQHEFIALIGAVNFIAAGSPCPGFSTLQQNFLSEGSIRNASHISTFLSFVDLYRPEYAVLENVVSMASTRTGYEDENVLSQLVACLVSMGYQVNQYIMDAWSYGSAQHRSRVFLTIAAPGLDPIIQPWHTHSRPYQDTVGKSLGRLPNGQRFGERERYATPFAHLSAGAVTSDLPNIGNGNVQSCVPHPDHRVAYQPGRKDRALLQCIPRYPPGVGYKEAFGLGLIPPSLLKSGKETGKAYQRIKEAGLVPTITTGQTIQDSRNGAVVHWSQDRPITILEARRTQGWPDEEPIIGSLVEQYKIVGNGVDRKVAFALGLALRQVVEQKRERSRAEIRPKGPVEEMLVDAEEDLDDTDSVGSKSSNIHVYVPPQSQTTGEPRTSRPIFDPPLPDADSYTAEIFDILGFDGTSTARDDELHFSTPTATSTALTGPSLLSRLSASVVNGPGALSFRAKPSNPASLPVSGKRSREEELDDAVCGVSDKDSDAMVARKRARIGNTPRTDSPSKGTIGVTDGPATPRVMGRKKRSTRHSGLEVTFEPKQWDKRPEQEHNKKK</sequence>
<dbReference type="InterPro" id="IPR050390">
    <property type="entry name" value="C5-Methyltransferase"/>
</dbReference>
<dbReference type="PROSITE" id="PS51038">
    <property type="entry name" value="BAH"/>
    <property type="match status" value="1"/>
</dbReference>
<dbReference type="GO" id="GO:0005634">
    <property type="term" value="C:nucleus"/>
    <property type="evidence" value="ECO:0007669"/>
    <property type="project" value="UniProtKB-SubCell"/>
</dbReference>
<evidence type="ECO:0000256" key="2">
    <source>
        <dbReference type="ARBA" id="ARBA00011975"/>
    </source>
</evidence>
<dbReference type="EC" id="2.1.1.37" evidence="2"/>
<comment type="subcellular location">
    <subcellularLocation>
        <location evidence="1">Nucleus</location>
    </subcellularLocation>
</comment>
<dbReference type="PANTHER" id="PTHR10629">
    <property type="entry name" value="CYTOSINE-SPECIFIC METHYLTRANSFERASE"/>
    <property type="match status" value="1"/>
</dbReference>
<dbReference type="PRINTS" id="PR00105">
    <property type="entry name" value="C5METTRFRASE"/>
</dbReference>
<keyword evidence="12" id="KW-1185">Reference proteome</keyword>
<dbReference type="Gene3D" id="3.90.120.10">
    <property type="entry name" value="DNA Methylase, subunit A, domain 2"/>
    <property type="match status" value="1"/>
</dbReference>
<evidence type="ECO:0000256" key="1">
    <source>
        <dbReference type="ARBA" id="ARBA00004123"/>
    </source>
</evidence>
<evidence type="ECO:0000313" key="12">
    <source>
        <dbReference type="Proteomes" id="UP000799424"/>
    </source>
</evidence>
<evidence type="ECO:0000256" key="5">
    <source>
        <dbReference type="ARBA" id="ARBA00022691"/>
    </source>
</evidence>
<name>A0A6A6ZGZ1_9PLEO</name>
<reference evidence="11" key="1">
    <citation type="journal article" date="2020" name="Stud. Mycol.">
        <title>101 Dothideomycetes genomes: a test case for predicting lifestyles and emergence of pathogens.</title>
        <authorList>
            <person name="Haridas S."/>
            <person name="Albert R."/>
            <person name="Binder M."/>
            <person name="Bloem J."/>
            <person name="Labutti K."/>
            <person name="Salamov A."/>
            <person name="Andreopoulos B."/>
            <person name="Baker S."/>
            <person name="Barry K."/>
            <person name="Bills G."/>
            <person name="Bluhm B."/>
            <person name="Cannon C."/>
            <person name="Castanera R."/>
            <person name="Culley D."/>
            <person name="Daum C."/>
            <person name="Ezra D."/>
            <person name="Gonzalez J."/>
            <person name="Henrissat B."/>
            <person name="Kuo A."/>
            <person name="Liang C."/>
            <person name="Lipzen A."/>
            <person name="Lutzoni F."/>
            <person name="Magnuson J."/>
            <person name="Mondo S."/>
            <person name="Nolan M."/>
            <person name="Ohm R."/>
            <person name="Pangilinan J."/>
            <person name="Park H.-J."/>
            <person name="Ramirez L."/>
            <person name="Alfaro M."/>
            <person name="Sun H."/>
            <person name="Tritt A."/>
            <person name="Yoshinaga Y."/>
            <person name="Zwiers L.-H."/>
            <person name="Turgeon B."/>
            <person name="Goodwin S."/>
            <person name="Spatafora J."/>
            <person name="Crous P."/>
            <person name="Grigoriev I."/>
        </authorList>
    </citation>
    <scope>NUCLEOTIDE SEQUENCE</scope>
    <source>
        <strain evidence="11">CBS 113818</strain>
    </source>
</reference>
<dbReference type="InterPro" id="IPR029063">
    <property type="entry name" value="SAM-dependent_MTases_sf"/>
</dbReference>
<evidence type="ECO:0000259" key="10">
    <source>
        <dbReference type="PROSITE" id="PS51038"/>
    </source>
</evidence>
<feature type="domain" description="BAH" evidence="10">
    <location>
        <begin position="268"/>
        <end position="389"/>
    </location>
</feature>
<feature type="region of interest" description="Disordered" evidence="9">
    <location>
        <begin position="961"/>
        <end position="991"/>
    </location>
</feature>
<dbReference type="EMBL" id="MU006244">
    <property type="protein sequence ID" value="KAF2819574.1"/>
    <property type="molecule type" value="Genomic_DNA"/>
</dbReference>
<dbReference type="Pfam" id="PF25423">
    <property type="entry name" value="DUF7893"/>
    <property type="match status" value="1"/>
</dbReference>
<dbReference type="Pfam" id="PF00145">
    <property type="entry name" value="DNA_methylase"/>
    <property type="match status" value="1"/>
</dbReference>
<keyword evidence="6" id="KW-0238">DNA-binding</keyword>
<dbReference type="GO" id="GO:0003677">
    <property type="term" value="F:DNA binding"/>
    <property type="evidence" value="ECO:0007669"/>
    <property type="project" value="UniProtKB-KW"/>
</dbReference>